<evidence type="ECO:0000256" key="1">
    <source>
        <dbReference type="SAM" id="MobiDB-lite"/>
    </source>
</evidence>
<accession>A8RRC5</accession>
<dbReference type="PaxDb" id="411902-CLOBOL_02977"/>
<comment type="caution">
    <text evidence="2">The sequence shown here is derived from an EMBL/GenBank/DDBJ whole genome shotgun (WGS) entry which is preliminary data.</text>
</comment>
<dbReference type="AlphaFoldDB" id="A8RRC5"/>
<gene>
    <name evidence="2" type="ORF">CLOBOL_02977</name>
</gene>
<feature type="region of interest" description="Disordered" evidence="1">
    <location>
        <begin position="1"/>
        <end position="47"/>
    </location>
</feature>
<evidence type="ECO:0000313" key="2">
    <source>
        <dbReference type="EMBL" id="EDP16831.1"/>
    </source>
</evidence>
<dbReference type="PROSITE" id="PS51257">
    <property type="entry name" value="PROKAR_LIPOPROTEIN"/>
    <property type="match status" value="1"/>
</dbReference>
<protein>
    <submittedName>
        <fullName evidence="2">Uncharacterized protein</fullName>
    </submittedName>
</protein>
<name>A8RRC5_ENTBW</name>
<sequence>MDYNNNRLPGHSGPGGLLLSCGKKKQKIKKRIQDSKKALHTQGLKSR</sequence>
<organism evidence="2 3">
    <name type="scientific">Enterocloster bolteae (strain ATCC BAA-613 / DSM 15670 / CCUG 46953 / JCM 12243 / WAL 16351)</name>
    <name type="common">Clostridium bolteae</name>
    <dbReference type="NCBI Taxonomy" id="411902"/>
    <lineage>
        <taxon>Bacteria</taxon>
        <taxon>Bacillati</taxon>
        <taxon>Bacillota</taxon>
        <taxon>Clostridia</taxon>
        <taxon>Lachnospirales</taxon>
        <taxon>Lachnospiraceae</taxon>
        <taxon>Enterocloster</taxon>
    </lineage>
</organism>
<dbReference type="Proteomes" id="UP000005396">
    <property type="component" value="Unassembled WGS sequence"/>
</dbReference>
<evidence type="ECO:0000313" key="3">
    <source>
        <dbReference type="Proteomes" id="UP000005396"/>
    </source>
</evidence>
<dbReference type="EMBL" id="ABCC02000027">
    <property type="protein sequence ID" value="EDP16831.1"/>
    <property type="molecule type" value="Genomic_DNA"/>
</dbReference>
<dbReference type="HOGENOM" id="CLU_3166382_0_0_9"/>
<proteinExistence type="predicted"/>
<reference evidence="2 3" key="2">
    <citation type="submission" date="2007-09" db="EMBL/GenBank/DDBJ databases">
        <title>Draft genome sequence of Clostridium bolteae (ATCC BAA-613).</title>
        <authorList>
            <person name="Sudarsanam P."/>
            <person name="Ley R."/>
            <person name="Guruge J."/>
            <person name="Turnbaugh P.J."/>
            <person name="Mahowald M."/>
            <person name="Liep D."/>
            <person name="Gordon J."/>
        </authorList>
    </citation>
    <scope>NUCLEOTIDE SEQUENCE [LARGE SCALE GENOMIC DNA]</scope>
    <source>
        <strain evidence="3">ATCC BAA-613 / DSM 15670 / CCUG 46953 / JCM 12243 / WAL 16351</strain>
    </source>
</reference>
<reference evidence="2 3" key="1">
    <citation type="submission" date="2007-08" db="EMBL/GenBank/DDBJ databases">
        <authorList>
            <person name="Fulton L."/>
            <person name="Clifton S."/>
            <person name="Fulton B."/>
            <person name="Xu J."/>
            <person name="Minx P."/>
            <person name="Pepin K.H."/>
            <person name="Johnson M."/>
            <person name="Thiruvilangam P."/>
            <person name="Bhonagiri V."/>
            <person name="Nash W.E."/>
            <person name="Mardis E.R."/>
            <person name="Wilson R.K."/>
        </authorList>
    </citation>
    <scope>NUCLEOTIDE SEQUENCE [LARGE SCALE GENOMIC DNA]</scope>
    <source>
        <strain evidence="3">ATCC BAA-613 / DSM 15670 / CCUG 46953 / JCM 12243 / WAL 16351</strain>
    </source>
</reference>